<keyword evidence="4" id="KW-0227">DNA damage</keyword>
<keyword evidence="2" id="KW-0540">Nuclease</keyword>
<reference evidence="20 22" key="1">
    <citation type="submission" date="2009-11" db="EMBL/GenBank/DDBJ databases">
        <authorList>
            <person name="Weinstock G."/>
            <person name="Sodergren E."/>
            <person name="Clifton S."/>
            <person name="Fulton L."/>
            <person name="Fulton B."/>
            <person name="Courtney L."/>
            <person name="Fronick C."/>
            <person name="Harrison M."/>
            <person name="Strong C."/>
            <person name="Farmer C."/>
            <person name="Delahaunty K."/>
            <person name="Markovic C."/>
            <person name="Hall O."/>
            <person name="Minx P."/>
            <person name="Tomlinson C."/>
            <person name="Mitreva M."/>
            <person name="Nelson J."/>
            <person name="Hou S."/>
            <person name="Wollam A."/>
            <person name="Pepin K.H."/>
            <person name="Johnson M."/>
            <person name="Bhonagiri V."/>
            <person name="Nash W.E."/>
            <person name="Warren W."/>
            <person name="Chinwalla A."/>
            <person name="Mardis E.R."/>
            <person name="Wilson R.K."/>
        </authorList>
    </citation>
    <scope>NUCLEOTIDE SEQUENCE [LARGE SCALE GENOMIC DNA]</scope>
    <source>
        <strain evidence="20 22">DSM 20093</strain>
    </source>
</reference>
<dbReference type="InterPro" id="IPR027417">
    <property type="entry name" value="P-loop_NTPase"/>
</dbReference>
<organism evidence="20 22">
    <name type="scientific">Bifidobacterium gallicum DSM 20093 = LMG 11596</name>
    <dbReference type="NCBI Taxonomy" id="561180"/>
    <lineage>
        <taxon>Bacteria</taxon>
        <taxon>Bacillati</taxon>
        <taxon>Actinomycetota</taxon>
        <taxon>Actinomycetes</taxon>
        <taxon>Bifidobacteriales</taxon>
        <taxon>Bifidobacteriaceae</taxon>
        <taxon>Bifidobacterium</taxon>
    </lineage>
</organism>
<dbReference type="InterPro" id="IPR014016">
    <property type="entry name" value="UvrD-like_ATP-bd"/>
</dbReference>
<evidence type="ECO:0000256" key="8">
    <source>
        <dbReference type="ARBA" id="ARBA00022840"/>
    </source>
</evidence>
<name>D1NTB5_9BIFI</name>
<comment type="catalytic activity">
    <reaction evidence="12">
        <text>Couples ATP hydrolysis with the unwinding of duplex DNA by translocating in the 3'-5' direction.</text>
        <dbReference type="EC" id="5.6.2.4"/>
    </reaction>
</comment>
<evidence type="ECO:0000256" key="7">
    <source>
        <dbReference type="ARBA" id="ARBA00022839"/>
    </source>
</evidence>
<dbReference type="InterPro" id="IPR011604">
    <property type="entry name" value="PDDEXK-like_dom_sf"/>
</dbReference>
<evidence type="ECO:0000256" key="12">
    <source>
        <dbReference type="ARBA" id="ARBA00034617"/>
    </source>
</evidence>
<comment type="caution">
    <text evidence="20">The sequence shown here is derived from an EMBL/GenBank/DDBJ whole genome shotgun (WGS) entry which is preliminary data.</text>
</comment>
<evidence type="ECO:0000313" key="22">
    <source>
        <dbReference type="Proteomes" id="UP000003656"/>
    </source>
</evidence>
<dbReference type="GO" id="GO:0033202">
    <property type="term" value="C:DNA helicase complex"/>
    <property type="evidence" value="ECO:0007669"/>
    <property type="project" value="TreeGrafter"/>
</dbReference>
<dbReference type="SUPFAM" id="SSF52540">
    <property type="entry name" value="P-loop containing nucleoside triphosphate hydrolases"/>
    <property type="match status" value="2"/>
</dbReference>
<keyword evidence="10" id="KW-0234">DNA repair</keyword>
<proteinExistence type="inferred from homology"/>
<dbReference type="STRING" id="561180.BIFGAL_03072"/>
<evidence type="ECO:0000256" key="2">
    <source>
        <dbReference type="ARBA" id="ARBA00022722"/>
    </source>
</evidence>
<dbReference type="Gene3D" id="3.40.50.300">
    <property type="entry name" value="P-loop containing nucleotide triphosphate hydrolases"/>
    <property type="match status" value="4"/>
</dbReference>
<dbReference type="EMBL" id="JGYW01000009">
    <property type="protein sequence ID" value="KFI57708.1"/>
    <property type="molecule type" value="Genomic_DNA"/>
</dbReference>
<dbReference type="eggNOG" id="COG0210">
    <property type="taxonomic scope" value="Bacteria"/>
</dbReference>
<dbReference type="Gene3D" id="1.10.486.10">
    <property type="entry name" value="PCRA, domain 4"/>
    <property type="match status" value="1"/>
</dbReference>
<evidence type="ECO:0000256" key="15">
    <source>
        <dbReference type="PROSITE-ProRule" id="PRU00560"/>
    </source>
</evidence>
<keyword evidence="9" id="KW-0238">DNA-binding</keyword>
<dbReference type="InterPro" id="IPR038726">
    <property type="entry name" value="PDDEXK_AddAB-type"/>
</dbReference>
<feature type="compositionally biased region" description="Basic and acidic residues" evidence="17">
    <location>
        <begin position="1375"/>
        <end position="1385"/>
    </location>
</feature>
<protein>
    <recommendedName>
        <fullName evidence="13">DNA 3'-5' helicase</fullName>
        <ecNumber evidence="13">5.6.2.4</ecNumber>
    </recommendedName>
</protein>
<dbReference type="GO" id="GO:0003677">
    <property type="term" value="F:DNA binding"/>
    <property type="evidence" value="ECO:0007669"/>
    <property type="project" value="UniProtKB-KW"/>
</dbReference>
<evidence type="ECO:0000313" key="21">
    <source>
        <dbReference type="EMBL" id="KFI57708.1"/>
    </source>
</evidence>
<keyword evidence="16" id="KW-0175">Coiled coil</keyword>
<gene>
    <name evidence="21" type="ORF">BGLCM_1398</name>
    <name evidence="20" type="ORF">BIFGAL_03072</name>
</gene>
<dbReference type="PANTHER" id="PTHR11070">
    <property type="entry name" value="UVRD / RECB / PCRA DNA HELICASE FAMILY MEMBER"/>
    <property type="match status" value="1"/>
</dbReference>
<dbReference type="Proteomes" id="UP000029074">
    <property type="component" value="Unassembled WGS sequence"/>
</dbReference>
<dbReference type="CDD" id="cd17932">
    <property type="entry name" value="DEXQc_UvrD"/>
    <property type="match status" value="1"/>
</dbReference>
<evidence type="ECO:0000313" key="23">
    <source>
        <dbReference type="Proteomes" id="UP000029074"/>
    </source>
</evidence>
<dbReference type="InterPro" id="IPR013986">
    <property type="entry name" value="DExx_box_DNA_helicase_dom_sf"/>
</dbReference>
<evidence type="ECO:0000256" key="5">
    <source>
        <dbReference type="ARBA" id="ARBA00022801"/>
    </source>
</evidence>
<keyword evidence="3 15" id="KW-0547">Nucleotide-binding</keyword>
<comment type="catalytic activity">
    <reaction evidence="14">
        <text>ATP + H2O = ADP + phosphate + H(+)</text>
        <dbReference type="Rhea" id="RHEA:13065"/>
        <dbReference type="ChEBI" id="CHEBI:15377"/>
        <dbReference type="ChEBI" id="CHEBI:15378"/>
        <dbReference type="ChEBI" id="CHEBI:30616"/>
        <dbReference type="ChEBI" id="CHEBI:43474"/>
        <dbReference type="ChEBI" id="CHEBI:456216"/>
        <dbReference type="EC" id="5.6.2.4"/>
    </reaction>
</comment>
<evidence type="ECO:0000256" key="11">
    <source>
        <dbReference type="ARBA" id="ARBA00023235"/>
    </source>
</evidence>
<dbReference type="GO" id="GO:0000725">
    <property type="term" value="P:recombinational repair"/>
    <property type="evidence" value="ECO:0007669"/>
    <property type="project" value="TreeGrafter"/>
</dbReference>
<feature type="domain" description="UvrD-like helicase ATP-binding" evidence="18">
    <location>
        <begin position="5"/>
        <end position="397"/>
    </location>
</feature>
<evidence type="ECO:0000259" key="19">
    <source>
        <dbReference type="PROSITE" id="PS51217"/>
    </source>
</evidence>
<dbReference type="RefSeq" id="WP_006294488.1">
    <property type="nucleotide sequence ID" value="NZ_ABXB03000002.1"/>
</dbReference>
<evidence type="ECO:0000256" key="3">
    <source>
        <dbReference type="ARBA" id="ARBA00022741"/>
    </source>
</evidence>
<dbReference type="Pfam" id="PF12705">
    <property type="entry name" value="PDDEXK_1"/>
    <property type="match status" value="1"/>
</dbReference>
<reference evidence="21 23" key="2">
    <citation type="submission" date="2014-03" db="EMBL/GenBank/DDBJ databases">
        <title>Genomics of Bifidobacteria.</title>
        <authorList>
            <person name="Ventura M."/>
            <person name="Milani C."/>
            <person name="Lugli G.A."/>
        </authorList>
    </citation>
    <scope>NUCLEOTIDE SEQUENCE [LARGE SCALE GENOMIC DNA]</scope>
    <source>
        <strain evidence="21 23">LMG 11596</strain>
    </source>
</reference>
<dbReference type="eggNOG" id="COG2887">
    <property type="taxonomic scope" value="Bacteria"/>
</dbReference>
<evidence type="ECO:0000256" key="13">
    <source>
        <dbReference type="ARBA" id="ARBA00034808"/>
    </source>
</evidence>
<feature type="region of interest" description="Disordered" evidence="17">
    <location>
        <begin position="1375"/>
        <end position="1406"/>
    </location>
</feature>
<accession>D1NTB5</accession>
<keyword evidence="23" id="KW-1185">Reference proteome</keyword>
<dbReference type="GO" id="GO:0005829">
    <property type="term" value="C:cytosol"/>
    <property type="evidence" value="ECO:0007669"/>
    <property type="project" value="TreeGrafter"/>
</dbReference>
<dbReference type="PANTHER" id="PTHR11070:SF55">
    <property type="entry name" value="DNA 3'-5' HELICASE"/>
    <property type="match status" value="1"/>
</dbReference>
<evidence type="ECO:0000259" key="18">
    <source>
        <dbReference type="PROSITE" id="PS51198"/>
    </source>
</evidence>
<evidence type="ECO:0000256" key="17">
    <source>
        <dbReference type="SAM" id="MobiDB-lite"/>
    </source>
</evidence>
<evidence type="ECO:0000256" key="1">
    <source>
        <dbReference type="ARBA" id="ARBA00009922"/>
    </source>
</evidence>
<evidence type="ECO:0000256" key="10">
    <source>
        <dbReference type="ARBA" id="ARBA00023204"/>
    </source>
</evidence>
<dbReference type="InterPro" id="IPR014017">
    <property type="entry name" value="DNA_helicase_UvrD-like_C"/>
</dbReference>
<keyword evidence="5 15" id="KW-0378">Hydrolase</keyword>
<comment type="similarity">
    <text evidence="1">Belongs to the helicase family. UvrD subfamily.</text>
</comment>
<dbReference type="GO" id="GO:0043138">
    <property type="term" value="F:3'-5' DNA helicase activity"/>
    <property type="evidence" value="ECO:0007669"/>
    <property type="project" value="UniProtKB-EC"/>
</dbReference>
<keyword evidence="6 15" id="KW-0347">Helicase</keyword>
<evidence type="ECO:0000256" key="16">
    <source>
        <dbReference type="SAM" id="Coils"/>
    </source>
</evidence>
<dbReference type="Gene3D" id="1.10.10.160">
    <property type="match status" value="1"/>
</dbReference>
<keyword evidence="11" id="KW-0413">Isomerase</keyword>
<feature type="domain" description="UvrD-like helicase C-terminal" evidence="19">
    <location>
        <begin position="398"/>
        <end position="760"/>
    </location>
</feature>
<dbReference type="PROSITE" id="PS51198">
    <property type="entry name" value="UVRD_HELICASE_ATP_BIND"/>
    <property type="match status" value="1"/>
</dbReference>
<keyword evidence="8 15" id="KW-0067">ATP-binding</keyword>
<feature type="coiled-coil region" evidence="16">
    <location>
        <begin position="1214"/>
        <end position="1256"/>
    </location>
</feature>
<dbReference type="Pfam" id="PF00580">
    <property type="entry name" value="UvrD-helicase"/>
    <property type="match status" value="1"/>
</dbReference>
<dbReference type="EMBL" id="ABXB03000002">
    <property type="protein sequence ID" value="EFA22969.1"/>
    <property type="molecule type" value="Genomic_DNA"/>
</dbReference>
<sequence>MVKKTPTAEQAAIIEAPHDDTFLVVAGAGSGKTYTMTERIIHLIDQGVPPQHILGLTFTRKAASELLQRVTSAYTKSLHADDTSNAARFMKPEVLTYDAFFQGIVRRYGLLVGFDQNVQPLSEAGAHQLISDVVDANMQQVLEASKDYGSFSTMVNDVYALSNNIASSMIGGDCHTFDQAVQRVHEWDQAFLDLLDELIGERELPEKIPNFKSVPKRTKKQTDQQYAEKVAQINAENELIGEQKALQTAMDLREVTRKRETLLSLVQLYAQAKQQRHMAEFGDFTIAAYQLVTQFPSIGEQYRRRYTHVLLDEYQDTSTTQASLLAALFHPDSTPTHADEAGMQPAGTSAVGAVGDPFQSIYAWRGASPGAFRMFQRDFGLPPTYAPLPITMTRRNAKLVLEAANALTMSLRKAPKRRSSSPMREVDVPELTTMATADRGVIGMQHYVTRGEEIDGIVRFVHEAQRKYGSVDPEMGVDAQAPHVALLFRSKTHMDEYRAALESAGLSVQVVGKSALLDRAEVRDVLALLHAASDHADAAHMLRLLATARYHVNAHDLAAFAKLAEQLNMQQRYRLLCETGVVKPSGKGDDLDAAIAATALRDQKAAVREYRNKLPNSVFLVDTLLHDDLAQLLTTTDISEQGRASLLSAAQALQAVKASLYGPLDEAIRAASEALNLDIDMLVAAGLQGRDEHAASVQSPLRSLHNLVSTYVQEISNDQSVSLRGFLAWVESLKDAQEETAQGVDAVCDVVLMTIHQSKGLEWDAVVIPSLEANTFPSNVGEHLKIETPDTLFGQTHAPGSGAVEDAPMWQPPEYQETADTWLTMPQAVPVPVRVDAGILPQFPHDAADGSSDDEETGAVDPLAALRRLDALETLDDELKGSLRQSRSAMAQAQGDADDANNWYLTQLEEYGRRHHADERRLMYVAITRAKKAVLLTASTLPTALTRDETLLSGDERGKSVSNFFAEVEDVLTYHHANQQDWASTPTNLHETATAEDAAGGQTLRTPQGLGFDLPQGFFVGDDAQTWENVVVGDAWNAPLTDDDTAGTLPFPTQLSPALAQRLAHSAQLVREAMATLHDADTQGGDGVAAAGMAQPQESKEATQPTLQAQAQKILHDVDLSAAAVLRGAQLNKEILRKAQAVLRTKRLTVTTLQHYAGHDNEAERLEFARSLVRPIPYVSSSSAAQAGTRLHNWAERFLKAGSGETLESQAAMINDMHEAMRNLDMREQQLEADSLEDHKDTAKALQAERDMLTWQQRIVESPWAARQLEAAEQSVVMAVPKSAGESETDGAANELAIMPGKIDAIFRGRLDGSDTEHSFTIVDWKTGRRPVKPEDVQEKLRQLDFYRLLWSRAQDIPIERIDATLYYVSEADENRRSLTAEPKSEQQILNELREGIPQGVDGDDE</sequence>
<dbReference type="PROSITE" id="PS51217">
    <property type="entry name" value="UVRD_HELICASE_CTER"/>
    <property type="match status" value="1"/>
</dbReference>
<dbReference type="OrthoDB" id="4812256at2"/>
<evidence type="ECO:0000256" key="6">
    <source>
        <dbReference type="ARBA" id="ARBA00022806"/>
    </source>
</evidence>
<dbReference type="Proteomes" id="UP000003656">
    <property type="component" value="Unassembled WGS sequence"/>
</dbReference>
<dbReference type="GO" id="GO:0005524">
    <property type="term" value="F:ATP binding"/>
    <property type="evidence" value="ECO:0007669"/>
    <property type="project" value="UniProtKB-UniRule"/>
</dbReference>
<evidence type="ECO:0000256" key="9">
    <source>
        <dbReference type="ARBA" id="ARBA00023125"/>
    </source>
</evidence>
<dbReference type="EC" id="5.6.2.4" evidence="13"/>
<keyword evidence="7" id="KW-0269">Exonuclease</keyword>
<dbReference type="InterPro" id="IPR000212">
    <property type="entry name" value="DNA_helicase_UvrD/REP"/>
</dbReference>
<feature type="binding site" evidence="15">
    <location>
        <begin position="26"/>
        <end position="33"/>
    </location>
    <ligand>
        <name>ATP</name>
        <dbReference type="ChEBI" id="CHEBI:30616"/>
    </ligand>
</feature>
<dbReference type="Gene3D" id="3.90.320.10">
    <property type="match status" value="1"/>
</dbReference>
<dbReference type="GO" id="GO:0004527">
    <property type="term" value="F:exonuclease activity"/>
    <property type="evidence" value="ECO:0007669"/>
    <property type="project" value="UniProtKB-KW"/>
</dbReference>
<evidence type="ECO:0000313" key="20">
    <source>
        <dbReference type="EMBL" id="EFA22969.1"/>
    </source>
</evidence>
<evidence type="ECO:0000256" key="4">
    <source>
        <dbReference type="ARBA" id="ARBA00022763"/>
    </source>
</evidence>
<dbReference type="Pfam" id="PF13361">
    <property type="entry name" value="UvrD_C"/>
    <property type="match status" value="1"/>
</dbReference>
<evidence type="ECO:0000256" key="14">
    <source>
        <dbReference type="ARBA" id="ARBA00048988"/>
    </source>
</evidence>